<organism evidence="9 10">
    <name type="scientific">Candidatus Falkowbacteria bacterium CG10_big_fil_rev_8_21_14_0_10_39_11</name>
    <dbReference type="NCBI Taxonomy" id="1974565"/>
    <lineage>
        <taxon>Bacteria</taxon>
        <taxon>Candidatus Falkowiibacteriota</taxon>
    </lineage>
</organism>
<dbReference type="InterPro" id="IPR036791">
    <property type="entry name" value="Ribosomal_bL9_C_sf"/>
</dbReference>
<dbReference type="InterPro" id="IPR020069">
    <property type="entry name" value="Ribosomal_bL9_C"/>
</dbReference>
<name>A0A2H0V5A4_9BACT</name>
<dbReference type="Gene3D" id="3.40.5.10">
    <property type="entry name" value="Ribosomal protein L9, N-terminal domain"/>
    <property type="match status" value="1"/>
</dbReference>
<accession>A0A2H0V5A4</accession>
<dbReference type="Pfam" id="PF01281">
    <property type="entry name" value="Ribosomal_L9_N"/>
    <property type="match status" value="1"/>
</dbReference>
<comment type="caution">
    <text evidence="9">The sequence shown here is derived from an EMBL/GenBank/DDBJ whole genome shotgun (WGS) entry which is preliminary data.</text>
</comment>
<dbReference type="EMBL" id="PFAP01000051">
    <property type="protein sequence ID" value="PIR93599.1"/>
    <property type="molecule type" value="Genomic_DNA"/>
</dbReference>
<evidence type="ECO:0000256" key="6">
    <source>
        <dbReference type="ARBA" id="ARBA00035292"/>
    </source>
</evidence>
<keyword evidence="2" id="KW-0699">rRNA-binding</keyword>
<proteinExistence type="inferred from homology"/>
<keyword evidence="4 9" id="KW-0689">Ribosomal protein</keyword>
<keyword evidence="5" id="KW-0687">Ribonucleoprotein</keyword>
<keyword evidence="3" id="KW-0694">RNA-binding</keyword>
<dbReference type="HAMAP" id="MF_00503">
    <property type="entry name" value="Ribosomal_bL9"/>
    <property type="match status" value="1"/>
</dbReference>
<evidence type="ECO:0000256" key="7">
    <source>
        <dbReference type="ARBA" id="ARBA00035456"/>
    </source>
</evidence>
<dbReference type="SUPFAM" id="SSF55653">
    <property type="entry name" value="Ribosomal protein L9 C-domain"/>
    <property type="match status" value="1"/>
</dbReference>
<dbReference type="Gene3D" id="3.10.430.100">
    <property type="entry name" value="Ribosomal protein L9, C-terminal domain"/>
    <property type="match status" value="1"/>
</dbReference>
<dbReference type="GO" id="GO:1990904">
    <property type="term" value="C:ribonucleoprotein complex"/>
    <property type="evidence" value="ECO:0007669"/>
    <property type="project" value="UniProtKB-KW"/>
</dbReference>
<reference evidence="10" key="1">
    <citation type="submission" date="2017-09" db="EMBL/GenBank/DDBJ databases">
        <title>Depth-based differentiation of microbial function through sediment-hosted aquifers and enrichment of novel symbionts in the deep terrestrial subsurface.</title>
        <authorList>
            <person name="Probst A.J."/>
            <person name="Ladd B."/>
            <person name="Jarett J.K."/>
            <person name="Geller-Mcgrath D.E."/>
            <person name="Sieber C.M.K."/>
            <person name="Emerson J.B."/>
            <person name="Anantharaman K."/>
            <person name="Thomas B.C."/>
            <person name="Malmstrom R."/>
            <person name="Stieglmeier M."/>
            <person name="Klingl A."/>
            <person name="Woyke T."/>
            <person name="Ryan C.M."/>
            <person name="Banfield J.F."/>
        </authorList>
    </citation>
    <scope>NUCLEOTIDE SEQUENCE [LARGE SCALE GENOMIC DNA]</scope>
</reference>
<gene>
    <name evidence="9" type="primary">rplI</name>
    <name evidence="9" type="ORF">COT97_05785</name>
</gene>
<dbReference type="InterPro" id="IPR036935">
    <property type="entry name" value="Ribosomal_bL9_N_sf"/>
</dbReference>
<evidence type="ECO:0000256" key="5">
    <source>
        <dbReference type="ARBA" id="ARBA00023274"/>
    </source>
</evidence>
<dbReference type="PANTHER" id="PTHR21368">
    <property type="entry name" value="50S RIBOSOMAL PROTEIN L9"/>
    <property type="match status" value="1"/>
</dbReference>
<evidence type="ECO:0000313" key="10">
    <source>
        <dbReference type="Proteomes" id="UP000229901"/>
    </source>
</evidence>
<dbReference type="GO" id="GO:0006412">
    <property type="term" value="P:translation"/>
    <property type="evidence" value="ECO:0007669"/>
    <property type="project" value="InterPro"/>
</dbReference>
<dbReference type="InterPro" id="IPR020070">
    <property type="entry name" value="Ribosomal_bL9_N"/>
</dbReference>
<evidence type="ECO:0000256" key="1">
    <source>
        <dbReference type="ARBA" id="ARBA00010605"/>
    </source>
</evidence>
<protein>
    <recommendedName>
        <fullName evidence="6">Large ribosomal subunit protein bL9</fullName>
    </recommendedName>
    <alternativeName>
        <fullName evidence="7">50S ribosomal protein L9</fullName>
    </alternativeName>
</protein>
<dbReference type="InterPro" id="IPR009027">
    <property type="entry name" value="Ribosomal_bL9/RNase_H1_N"/>
</dbReference>
<feature type="non-terminal residue" evidence="9">
    <location>
        <position position="147"/>
    </location>
</feature>
<feature type="domain" description="Ribosomal protein L9" evidence="8">
    <location>
        <begin position="13"/>
        <end position="40"/>
    </location>
</feature>
<dbReference type="GO" id="GO:0005840">
    <property type="term" value="C:ribosome"/>
    <property type="evidence" value="ECO:0007669"/>
    <property type="project" value="UniProtKB-KW"/>
</dbReference>
<evidence type="ECO:0000256" key="4">
    <source>
        <dbReference type="ARBA" id="ARBA00022980"/>
    </source>
</evidence>
<dbReference type="Proteomes" id="UP000229901">
    <property type="component" value="Unassembled WGS sequence"/>
</dbReference>
<dbReference type="AlphaFoldDB" id="A0A2H0V5A4"/>
<dbReference type="InterPro" id="IPR020594">
    <property type="entry name" value="Ribosomal_bL9_bac/chp"/>
</dbReference>
<evidence type="ECO:0000256" key="2">
    <source>
        <dbReference type="ARBA" id="ARBA00022730"/>
    </source>
</evidence>
<evidence type="ECO:0000256" key="3">
    <source>
        <dbReference type="ARBA" id="ARBA00022884"/>
    </source>
</evidence>
<dbReference type="GO" id="GO:0019843">
    <property type="term" value="F:rRNA binding"/>
    <property type="evidence" value="ECO:0007669"/>
    <property type="project" value="UniProtKB-KW"/>
</dbReference>
<dbReference type="GO" id="GO:0003735">
    <property type="term" value="F:structural constituent of ribosome"/>
    <property type="evidence" value="ECO:0007669"/>
    <property type="project" value="InterPro"/>
</dbReference>
<dbReference type="Pfam" id="PF03948">
    <property type="entry name" value="Ribosomal_L9_C"/>
    <property type="match status" value="1"/>
</dbReference>
<comment type="similarity">
    <text evidence="1">Belongs to the bacterial ribosomal protein bL9 family.</text>
</comment>
<dbReference type="SUPFAM" id="SSF55658">
    <property type="entry name" value="L9 N-domain-like"/>
    <property type="match status" value="1"/>
</dbReference>
<dbReference type="InterPro" id="IPR000244">
    <property type="entry name" value="Ribosomal_bL9"/>
</dbReference>
<dbReference type="PROSITE" id="PS00651">
    <property type="entry name" value="RIBOSOMAL_L9"/>
    <property type="match status" value="1"/>
</dbReference>
<evidence type="ECO:0000259" key="8">
    <source>
        <dbReference type="PROSITE" id="PS00651"/>
    </source>
</evidence>
<evidence type="ECO:0000313" key="9">
    <source>
        <dbReference type="EMBL" id="PIR93599.1"/>
    </source>
</evidence>
<sequence length="147" mass="16368">MKVVLLETINSLGVKGEIKEVSDGYAINFLLPQKKAALATSATVGAMKAKVAKQEQKTQAQSDEYKKISQTLSKQSIGFNRKVSDKETLFEGVSVKDIISEVKNNFNLDINTKWFKDSAVIKTLGRHEVFLNLPNNQTISFYINIKA</sequence>
<dbReference type="NCBIfam" id="TIGR00158">
    <property type="entry name" value="L9"/>
    <property type="match status" value="1"/>
</dbReference>